<proteinExistence type="predicted"/>
<evidence type="ECO:0008006" key="3">
    <source>
        <dbReference type="Google" id="ProtNLM"/>
    </source>
</evidence>
<reference evidence="2" key="1">
    <citation type="submission" date="2016-03" db="EMBL/GenBank/DDBJ databases">
        <title>Complete genome sequence of Solimmundus cernigliae, representing a novel lineage of polycyclic aromatic hydrocarbon degraders within the Gammaproteobacteria.</title>
        <authorList>
            <person name="Singleton D.R."/>
            <person name="Dickey A.N."/>
            <person name="Scholl E.H."/>
            <person name="Wright F.A."/>
            <person name="Aitken M.D."/>
        </authorList>
    </citation>
    <scope>NUCLEOTIDE SEQUENCE [LARGE SCALE GENOMIC DNA]</scope>
    <source>
        <strain evidence="2">TR3.2</strain>
    </source>
</reference>
<dbReference type="InParanoid" id="A0A1B1YRB4"/>
<gene>
    <name evidence="1" type="ORF">PG2T_02965</name>
</gene>
<accession>A0A1B1YRB4</accession>
<dbReference type="EMBL" id="CP014671">
    <property type="protein sequence ID" value="ANX03252.1"/>
    <property type="molecule type" value="Genomic_DNA"/>
</dbReference>
<dbReference type="OrthoDB" id="9811176at2"/>
<name>A0A1B1YRB4_9GAMM</name>
<protein>
    <recommendedName>
        <fullName evidence="3">Translesion DNA synthesis-associated protein ImuA</fullName>
    </recommendedName>
</protein>
<dbReference type="SUPFAM" id="SSF52540">
    <property type="entry name" value="P-loop containing nucleoside triphosphate hydrolases"/>
    <property type="match status" value="1"/>
</dbReference>
<dbReference type="AlphaFoldDB" id="A0A1B1YRB4"/>
<dbReference type="InterPro" id="IPR047610">
    <property type="entry name" value="ImuA_translesion"/>
</dbReference>
<dbReference type="Proteomes" id="UP000092952">
    <property type="component" value="Chromosome"/>
</dbReference>
<dbReference type="KEGG" id="gbi:PG2T_02965"/>
<dbReference type="STRING" id="1810504.PG2T_02965"/>
<evidence type="ECO:0000313" key="1">
    <source>
        <dbReference type="EMBL" id="ANX03252.1"/>
    </source>
</evidence>
<dbReference type="RefSeq" id="WP_068802758.1">
    <property type="nucleotide sequence ID" value="NZ_CP014671.1"/>
</dbReference>
<evidence type="ECO:0000313" key="2">
    <source>
        <dbReference type="Proteomes" id="UP000092952"/>
    </source>
</evidence>
<dbReference type="InterPro" id="IPR027417">
    <property type="entry name" value="P-loop_NTPase"/>
</dbReference>
<sequence>MKATALQIPGVWRGDCPRPAAAVASTRIEALDRALLGGWPVGALTQIIGTEAGLGFSLIIPALAAFTAAGRAVALIDPPYLPYAPALASRGVDLQHLLWVRPQDAGQAQWAAEQIARSGLFAALACWGALDGTAERRLQLAADAAQCLAFCFRAGRAGRADGHSHAAVRLTVAPAHDAQLRVEVLKCRGGPAGHGLLHRCGDLPVAA</sequence>
<organism evidence="1 2">
    <name type="scientific">Immundisolibacter cernigliae</name>
    <dbReference type="NCBI Taxonomy" id="1810504"/>
    <lineage>
        <taxon>Bacteria</taxon>
        <taxon>Pseudomonadati</taxon>
        <taxon>Pseudomonadota</taxon>
        <taxon>Gammaproteobacteria</taxon>
        <taxon>Immundisolibacterales</taxon>
        <taxon>Immundisolibacteraceae</taxon>
        <taxon>Immundisolibacter</taxon>
    </lineage>
</organism>
<dbReference type="Gene3D" id="3.40.50.300">
    <property type="entry name" value="P-loop containing nucleotide triphosphate hydrolases"/>
    <property type="match status" value="1"/>
</dbReference>
<keyword evidence="2" id="KW-1185">Reference proteome</keyword>
<dbReference type="NCBIfam" id="NF033429">
    <property type="entry name" value="ImuA_translesion"/>
    <property type="match status" value="1"/>
</dbReference>